<reference evidence="1 2" key="1">
    <citation type="submission" date="2019-02" db="EMBL/GenBank/DDBJ databases">
        <title>Deep-cultivation of Planctomycetes and their phenomic and genomic characterization uncovers novel biology.</title>
        <authorList>
            <person name="Wiegand S."/>
            <person name="Jogler M."/>
            <person name="Boedeker C."/>
            <person name="Pinto D."/>
            <person name="Vollmers J."/>
            <person name="Rivas-Marin E."/>
            <person name="Kohn T."/>
            <person name="Peeters S.H."/>
            <person name="Heuer A."/>
            <person name="Rast P."/>
            <person name="Oberbeckmann S."/>
            <person name="Bunk B."/>
            <person name="Jeske O."/>
            <person name="Meyerdierks A."/>
            <person name="Storesund J.E."/>
            <person name="Kallscheuer N."/>
            <person name="Luecker S."/>
            <person name="Lage O.M."/>
            <person name="Pohl T."/>
            <person name="Merkel B.J."/>
            <person name="Hornburger P."/>
            <person name="Mueller R.-W."/>
            <person name="Bruemmer F."/>
            <person name="Labrenz M."/>
            <person name="Spormann A.M."/>
            <person name="Op den Camp H."/>
            <person name="Overmann J."/>
            <person name="Amann R."/>
            <person name="Jetten M.S.M."/>
            <person name="Mascher T."/>
            <person name="Medema M.H."/>
            <person name="Devos D.P."/>
            <person name="Kaster A.-K."/>
            <person name="Ovreas L."/>
            <person name="Rohde M."/>
            <person name="Galperin M.Y."/>
            <person name="Jogler C."/>
        </authorList>
    </citation>
    <scope>NUCLEOTIDE SEQUENCE [LARGE SCALE GENOMIC DNA]</scope>
    <source>
        <strain evidence="1 2">Pan161</strain>
    </source>
</reference>
<gene>
    <name evidence="1" type="ORF">Pan161_25870</name>
</gene>
<dbReference type="SUPFAM" id="SSF53335">
    <property type="entry name" value="S-adenosyl-L-methionine-dependent methyltransferases"/>
    <property type="match status" value="1"/>
</dbReference>
<name>A0A517VD53_9PLAN</name>
<dbReference type="RefSeq" id="WP_145227250.1">
    <property type="nucleotide sequence ID" value="NZ_CP036343.1"/>
</dbReference>
<dbReference type="Proteomes" id="UP000316855">
    <property type="component" value="Chromosome"/>
</dbReference>
<sequence length="229" mass="26281">MAFSLDNVVPWGRSFDEYRAMFALTNEDLQQKILGCGDGPACFNAELTRRSGRVVSVDPLYYFSAAEISQRIDTTFETVIEQTRRNQSEFVWEQIRSPDELAEIRSAAMQEFLTDYAAGKREGRYRTASLPTLPFDDGAFDIAVCSHFLFLYSAHFSAEFHVASIRELCRVAREVRIFPLLELGAIRSRHRESVMAELCATGYDVQIRRVPYEFQKQGDEMLMVRLSED</sequence>
<dbReference type="InterPro" id="IPR029063">
    <property type="entry name" value="SAM-dependent_MTases_sf"/>
</dbReference>
<evidence type="ECO:0000313" key="1">
    <source>
        <dbReference type="EMBL" id="QDT90933.1"/>
    </source>
</evidence>
<protein>
    <recommendedName>
        <fullName evidence="3">Methyltransferase type 11 domain-containing protein</fullName>
    </recommendedName>
</protein>
<dbReference type="Gene3D" id="3.40.50.150">
    <property type="entry name" value="Vaccinia Virus protein VP39"/>
    <property type="match status" value="1"/>
</dbReference>
<dbReference type="KEGG" id="gax:Pan161_25870"/>
<dbReference type="AlphaFoldDB" id="A0A517VD53"/>
<proteinExistence type="predicted"/>
<accession>A0A517VD53</accession>
<evidence type="ECO:0000313" key="2">
    <source>
        <dbReference type="Proteomes" id="UP000316855"/>
    </source>
</evidence>
<organism evidence="1 2">
    <name type="scientific">Gimesia algae</name>
    <dbReference type="NCBI Taxonomy" id="2527971"/>
    <lineage>
        <taxon>Bacteria</taxon>
        <taxon>Pseudomonadati</taxon>
        <taxon>Planctomycetota</taxon>
        <taxon>Planctomycetia</taxon>
        <taxon>Planctomycetales</taxon>
        <taxon>Planctomycetaceae</taxon>
        <taxon>Gimesia</taxon>
    </lineage>
</organism>
<evidence type="ECO:0008006" key="3">
    <source>
        <dbReference type="Google" id="ProtNLM"/>
    </source>
</evidence>
<keyword evidence="2" id="KW-1185">Reference proteome</keyword>
<dbReference type="OrthoDB" id="9787807at2"/>
<dbReference type="EMBL" id="CP036343">
    <property type="protein sequence ID" value="QDT90933.1"/>
    <property type="molecule type" value="Genomic_DNA"/>
</dbReference>